<dbReference type="Pfam" id="PF08209">
    <property type="entry name" value="Sgf11"/>
    <property type="match status" value="1"/>
</dbReference>
<reference evidence="11 12" key="1">
    <citation type="journal article" date="2021" name="BMC Genomics">
        <title>Datura genome reveals duplications of psychoactive alkaloid biosynthetic genes and high mutation rate following tissue culture.</title>
        <authorList>
            <person name="Rajewski A."/>
            <person name="Carter-House D."/>
            <person name="Stajich J."/>
            <person name="Litt A."/>
        </authorList>
    </citation>
    <scope>NUCLEOTIDE SEQUENCE [LARGE SCALE GENOMIC DNA]</scope>
    <source>
        <strain evidence="11">AR-01</strain>
    </source>
</reference>
<name>A0ABS8SZ51_DATST</name>
<comment type="similarity">
    <text evidence="10">Belongs to the SGF11 family.</text>
</comment>
<dbReference type="EMBL" id="JACEIK010000938">
    <property type="protein sequence ID" value="MCD7464098.1"/>
    <property type="molecule type" value="Genomic_DNA"/>
</dbReference>
<keyword evidence="12" id="KW-1185">Reference proteome</keyword>
<evidence type="ECO:0000313" key="11">
    <source>
        <dbReference type="EMBL" id="MCD7464098.1"/>
    </source>
</evidence>
<evidence type="ECO:0000256" key="5">
    <source>
        <dbReference type="ARBA" id="ARBA00022853"/>
    </source>
</evidence>
<dbReference type="InterPro" id="IPR013246">
    <property type="entry name" value="SAGA_su_Sgf11"/>
</dbReference>
<keyword evidence="8" id="KW-0804">Transcription</keyword>
<comment type="caution">
    <text evidence="11">The sequence shown here is derived from an EMBL/GenBank/DDBJ whole genome shotgun (WGS) entry which is preliminary data.</text>
</comment>
<accession>A0ABS8SZ51</accession>
<evidence type="ECO:0000256" key="7">
    <source>
        <dbReference type="ARBA" id="ARBA00023159"/>
    </source>
</evidence>
<evidence type="ECO:0000256" key="2">
    <source>
        <dbReference type="ARBA" id="ARBA00022723"/>
    </source>
</evidence>
<dbReference type="PANTHER" id="PTHR47674">
    <property type="entry name" value="SAGA-ASSOCIATED FACTOR 11"/>
    <property type="match status" value="1"/>
</dbReference>
<dbReference type="Proteomes" id="UP000823775">
    <property type="component" value="Unassembled WGS sequence"/>
</dbReference>
<evidence type="ECO:0000256" key="6">
    <source>
        <dbReference type="ARBA" id="ARBA00023015"/>
    </source>
</evidence>
<keyword evidence="3" id="KW-0863">Zinc-finger</keyword>
<evidence type="ECO:0000256" key="1">
    <source>
        <dbReference type="ARBA" id="ARBA00004123"/>
    </source>
</evidence>
<protein>
    <recommendedName>
        <fullName evidence="10">SAGA-associated factor 11</fullName>
    </recommendedName>
</protein>
<keyword evidence="4" id="KW-0862">Zinc</keyword>
<evidence type="ECO:0000256" key="9">
    <source>
        <dbReference type="ARBA" id="ARBA00023242"/>
    </source>
</evidence>
<gene>
    <name evidence="11" type="ORF">HAX54_052075</name>
</gene>
<evidence type="ECO:0000313" key="12">
    <source>
        <dbReference type="Proteomes" id="UP000823775"/>
    </source>
</evidence>
<evidence type="ECO:0000256" key="4">
    <source>
        <dbReference type="ARBA" id="ARBA00022833"/>
    </source>
</evidence>
<sequence>MAGRFAPHLEKCMGKGVEGRLKATRSSTAQNRIHEEFASTYFLIQIPPAQVDQMEVLVFQVMNTRMAP</sequence>
<dbReference type="PANTHER" id="PTHR47674:SF3">
    <property type="entry name" value="SAGA-ASSOCIATED FACTOR 11"/>
    <property type="match status" value="1"/>
</dbReference>
<evidence type="ECO:0000256" key="8">
    <source>
        <dbReference type="ARBA" id="ARBA00023163"/>
    </source>
</evidence>
<organism evidence="11 12">
    <name type="scientific">Datura stramonium</name>
    <name type="common">Jimsonweed</name>
    <name type="synonym">Common thornapple</name>
    <dbReference type="NCBI Taxonomy" id="4076"/>
    <lineage>
        <taxon>Eukaryota</taxon>
        <taxon>Viridiplantae</taxon>
        <taxon>Streptophyta</taxon>
        <taxon>Embryophyta</taxon>
        <taxon>Tracheophyta</taxon>
        <taxon>Spermatophyta</taxon>
        <taxon>Magnoliopsida</taxon>
        <taxon>eudicotyledons</taxon>
        <taxon>Gunneridae</taxon>
        <taxon>Pentapetalae</taxon>
        <taxon>asterids</taxon>
        <taxon>lamiids</taxon>
        <taxon>Solanales</taxon>
        <taxon>Solanaceae</taxon>
        <taxon>Solanoideae</taxon>
        <taxon>Datureae</taxon>
        <taxon>Datura</taxon>
    </lineage>
</organism>
<evidence type="ECO:0000256" key="3">
    <source>
        <dbReference type="ARBA" id="ARBA00022771"/>
    </source>
</evidence>
<keyword evidence="2" id="KW-0479">Metal-binding</keyword>
<keyword evidence="9" id="KW-0539">Nucleus</keyword>
<evidence type="ECO:0000256" key="10">
    <source>
        <dbReference type="RuleBase" id="RU261113"/>
    </source>
</evidence>
<keyword evidence="5" id="KW-0156">Chromatin regulator</keyword>
<comment type="subcellular location">
    <subcellularLocation>
        <location evidence="1 10">Nucleus</location>
    </subcellularLocation>
</comment>
<proteinExistence type="inferred from homology"/>
<keyword evidence="6" id="KW-0805">Transcription regulation</keyword>
<keyword evidence="7 10" id="KW-0010">Activator</keyword>